<proteinExistence type="predicted"/>
<dbReference type="EMBL" id="JAYKXN010000003">
    <property type="protein sequence ID" value="KAK7302576.1"/>
    <property type="molecule type" value="Genomic_DNA"/>
</dbReference>
<evidence type="ECO:0000313" key="1">
    <source>
        <dbReference type="EMBL" id="KAK7302576.1"/>
    </source>
</evidence>
<comment type="caution">
    <text evidence="1">The sequence shown here is derived from an EMBL/GenBank/DDBJ whole genome shotgun (WGS) entry which is preliminary data.</text>
</comment>
<organism evidence="1 2">
    <name type="scientific">Clitoria ternatea</name>
    <name type="common">Butterfly pea</name>
    <dbReference type="NCBI Taxonomy" id="43366"/>
    <lineage>
        <taxon>Eukaryota</taxon>
        <taxon>Viridiplantae</taxon>
        <taxon>Streptophyta</taxon>
        <taxon>Embryophyta</taxon>
        <taxon>Tracheophyta</taxon>
        <taxon>Spermatophyta</taxon>
        <taxon>Magnoliopsida</taxon>
        <taxon>eudicotyledons</taxon>
        <taxon>Gunneridae</taxon>
        <taxon>Pentapetalae</taxon>
        <taxon>rosids</taxon>
        <taxon>fabids</taxon>
        <taxon>Fabales</taxon>
        <taxon>Fabaceae</taxon>
        <taxon>Papilionoideae</taxon>
        <taxon>50 kb inversion clade</taxon>
        <taxon>NPAAA clade</taxon>
        <taxon>indigoferoid/millettioid clade</taxon>
        <taxon>Phaseoleae</taxon>
        <taxon>Clitoria</taxon>
    </lineage>
</organism>
<dbReference type="Proteomes" id="UP001359559">
    <property type="component" value="Unassembled WGS sequence"/>
</dbReference>
<gene>
    <name evidence="1" type="ORF">RJT34_13468</name>
</gene>
<evidence type="ECO:0000313" key="2">
    <source>
        <dbReference type="Proteomes" id="UP001359559"/>
    </source>
</evidence>
<accession>A0AAN9JQP5</accession>
<keyword evidence="2" id="KW-1185">Reference proteome</keyword>
<sequence length="71" mass="8426">MVKNTGSPCVFKAHMCLPRLRFTACVNVFWLYVFEVPSLQNAYLKYDLTRCLFIRLYFLLFRQRVSPSLSL</sequence>
<reference evidence="1 2" key="1">
    <citation type="submission" date="2024-01" db="EMBL/GenBank/DDBJ databases">
        <title>The genomes of 5 underutilized Papilionoideae crops provide insights into root nodulation and disease resistance.</title>
        <authorList>
            <person name="Yuan L."/>
        </authorList>
    </citation>
    <scope>NUCLEOTIDE SEQUENCE [LARGE SCALE GENOMIC DNA]</scope>
    <source>
        <strain evidence="1">LY-2023</strain>
        <tissue evidence="1">Leaf</tissue>
    </source>
</reference>
<name>A0AAN9JQP5_CLITE</name>
<protein>
    <submittedName>
        <fullName evidence="1">Uncharacterized protein</fullName>
    </submittedName>
</protein>
<dbReference type="AlphaFoldDB" id="A0AAN9JQP5"/>